<accession>R4X963</accession>
<dbReference type="InterPro" id="IPR000253">
    <property type="entry name" value="FHA_dom"/>
</dbReference>
<feature type="domain" description="FHA" evidence="2">
    <location>
        <begin position="1"/>
        <end position="37"/>
    </location>
</feature>
<sequence length="438" mass="48389">MPSNNRLISRVHAKVRYLANEIALEVKCLGYNGISLNIADQTMYIRRNTGIMVQLHEECEIGLDIAGSLVDIVVPSADPSEESHVLAPSSPGMPASESWSHGFANNETESEEIDQRSISQIEPLSPLPSSTGMVTPGVTPNVERIKVLEPQSSPAHVHEFHLSQPEESPAEEDKALQPRLLNFQSVSKSSPFREQTGSKGFETREKENIPPLEIRVEREATPVLTNQPEPVDSVDPITHSTTAALDNLIDEVLAEPTSGQESKSDVQVIKTEAQAPGTSAVSPPHEGGVVSEEVLDLDNLDQEFIDMILTVLATSVINPAPISLLTPFFPPETKVAEIERFLRTQSCITERVLKNDLAETEASTSSSWSYHASNDTDPIRRDRLARLQAPQRTLRKRTYQQMHTYGYEHAKYVMDCKAAGIKPVRFDGVRYRGTHSQS</sequence>
<evidence type="ECO:0000256" key="1">
    <source>
        <dbReference type="SAM" id="MobiDB-lite"/>
    </source>
</evidence>
<evidence type="ECO:0000259" key="2">
    <source>
        <dbReference type="PROSITE" id="PS50006"/>
    </source>
</evidence>
<feature type="compositionally biased region" description="Polar residues" evidence="1">
    <location>
        <begin position="97"/>
        <end position="107"/>
    </location>
</feature>
<keyword evidence="4" id="KW-1185">Reference proteome</keyword>
<proteinExistence type="predicted"/>
<gene>
    <name evidence="3" type="ORF">TAPDE_001864</name>
</gene>
<dbReference type="EMBL" id="CAHR02000065">
    <property type="protein sequence ID" value="CCG81965.1"/>
    <property type="molecule type" value="Genomic_DNA"/>
</dbReference>
<dbReference type="Proteomes" id="UP000013776">
    <property type="component" value="Unassembled WGS sequence"/>
</dbReference>
<feature type="region of interest" description="Disordered" evidence="1">
    <location>
        <begin position="152"/>
        <end position="204"/>
    </location>
</feature>
<reference evidence="3 4" key="1">
    <citation type="journal article" date="2013" name="MBio">
        <title>Genome sequencing of the plant pathogen Taphrina deformans, the causal agent of peach leaf curl.</title>
        <authorList>
            <person name="Cisse O.H."/>
            <person name="Almeida J.M.G.C.F."/>
            <person name="Fonseca A."/>
            <person name="Kumar A.A."/>
            <person name="Salojaervi J."/>
            <person name="Overmyer K."/>
            <person name="Hauser P.M."/>
            <person name="Pagni M."/>
        </authorList>
    </citation>
    <scope>NUCLEOTIDE SEQUENCE [LARGE SCALE GENOMIC DNA]</scope>
    <source>
        <strain evidence="4">PYCC 5710 / ATCC 11124 / CBS 356.35 / IMI 108563 / JCM 9778 / NBRC 8474</strain>
    </source>
</reference>
<protein>
    <recommendedName>
        <fullName evidence="2">FHA domain-containing protein</fullName>
    </recommendedName>
</protein>
<dbReference type="OrthoDB" id="5348546at2759"/>
<dbReference type="AlphaFoldDB" id="R4X963"/>
<name>R4X963_TAPDE</name>
<comment type="caution">
    <text evidence="3">The sequence shown here is derived from an EMBL/GenBank/DDBJ whole genome shotgun (WGS) entry which is preliminary data.</text>
</comment>
<evidence type="ECO:0000313" key="4">
    <source>
        <dbReference type="Proteomes" id="UP000013776"/>
    </source>
</evidence>
<dbReference type="VEuPathDB" id="FungiDB:TAPDE_001864"/>
<feature type="compositionally biased region" description="Polar residues" evidence="1">
    <location>
        <begin position="182"/>
        <end position="198"/>
    </location>
</feature>
<dbReference type="PROSITE" id="PS50006">
    <property type="entry name" value="FHA_DOMAIN"/>
    <property type="match status" value="1"/>
</dbReference>
<feature type="region of interest" description="Disordered" evidence="1">
    <location>
        <begin position="80"/>
        <end position="116"/>
    </location>
</feature>
<evidence type="ECO:0000313" key="3">
    <source>
        <dbReference type="EMBL" id="CCG81965.1"/>
    </source>
</evidence>
<organism evidence="3 4">
    <name type="scientific">Taphrina deformans (strain PYCC 5710 / ATCC 11124 / CBS 356.35 / IMI 108563 / JCM 9778 / NBRC 8474)</name>
    <name type="common">Peach leaf curl fungus</name>
    <name type="synonym">Lalaria deformans</name>
    <dbReference type="NCBI Taxonomy" id="1097556"/>
    <lineage>
        <taxon>Eukaryota</taxon>
        <taxon>Fungi</taxon>
        <taxon>Dikarya</taxon>
        <taxon>Ascomycota</taxon>
        <taxon>Taphrinomycotina</taxon>
        <taxon>Taphrinomycetes</taxon>
        <taxon>Taphrinales</taxon>
        <taxon>Taphrinaceae</taxon>
        <taxon>Taphrina</taxon>
    </lineage>
</organism>